<protein>
    <submittedName>
        <fullName evidence="7">ABC transporter ATP-binding protein</fullName>
    </submittedName>
</protein>
<evidence type="ECO:0000256" key="1">
    <source>
        <dbReference type="ARBA" id="ARBA00005417"/>
    </source>
</evidence>
<feature type="domain" description="ABC transporter" evidence="6">
    <location>
        <begin position="2"/>
        <end position="227"/>
    </location>
</feature>
<gene>
    <name evidence="7" type="ORF">J6I44_10625</name>
</gene>
<reference evidence="7 8" key="1">
    <citation type="submission" date="2021-03" db="EMBL/GenBank/DDBJ databases">
        <title>Aliifodinibius sp. nov., a new bacterium isolated from saline soil.</title>
        <authorList>
            <person name="Galisteo C."/>
            <person name="De La Haba R."/>
            <person name="Sanchez-Porro C."/>
            <person name="Ventosa A."/>
        </authorList>
    </citation>
    <scope>NUCLEOTIDE SEQUENCE [LARGE SCALE GENOMIC DNA]</scope>
    <source>
        <strain evidence="7 8">1BSP15-2V2</strain>
    </source>
</reference>
<evidence type="ECO:0000256" key="5">
    <source>
        <dbReference type="ARBA" id="ARBA00022840"/>
    </source>
</evidence>
<accession>A0ABT3PMY7</accession>
<evidence type="ECO:0000313" key="8">
    <source>
        <dbReference type="Proteomes" id="UP001207918"/>
    </source>
</evidence>
<evidence type="ECO:0000313" key="7">
    <source>
        <dbReference type="EMBL" id="MCW9707314.1"/>
    </source>
</evidence>
<name>A0ABT3PMY7_9BACT</name>
<dbReference type="SUPFAM" id="SSF52540">
    <property type="entry name" value="P-loop containing nucleoside triphosphate hydrolases"/>
    <property type="match status" value="1"/>
</dbReference>
<keyword evidence="3" id="KW-0536">Nodulation</keyword>
<keyword evidence="5 7" id="KW-0067">ATP-binding</keyword>
<organism evidence="7 8">
    <name type="scientific">Fodinibius salsisoli</name>
    <dbReference type="NCBI Taxonomy" id="2820877"/>
    <lineage>
        <taxon>Bacteria</taxon>
        <taxon>Pseudomonadati</taxon>
        <taxon>Balneolota</taxon>
        <taxon>Balneolia</taxon>
        <taxon>Balneolales</taxon>
        <taxon>Balneolaceae</taxon>
        <taxon>Fodinibius</taxon>
    </lineage>
</organism>
<dbReference type="RefSeq" id="WP_265766082.1">
    <property type="nucleotide sequence ID" value="NZ_JAGGJA010000006.1"/>
</dbReference>
<dbReference type="PROSITE" id="PS50893">
    <property type="entry name" value="ABC_TRANSPORTER_2"/>
    <property type="match status" value="1"/>
</dbReference>
<dbReference type="InterPro" id="IPR050763">
    <property type="entry name" value="ABC_transporter_ATP-binding"/>
</dbReference>
<dbReference type="CDD" id="cd03230">
    <property type="entry name" value="ABC_DR_subfamily_A"/>
    <property type="match status" value="1"/>
</dbReference>
<comment type="caution">
    <text evidence="7">The sequence shown here is derived from an EMBL/GenBank/DDBJ whole genome shotgun (WGS) entry which is preliminary data.</text>
</comment>
<evidence type="ECO:0000256" key="3">
    <source>
        <dbReference type="ARBA" id="ARBA00022458"/>
    </source>
</evidence>
<dbReference type="Proteomes" id="UP001207918">
    <property type="component" value="Unassembled WGS sequence"/>
</dbReference>
<dbReference type="Gene3D" id="3.40.50.300">
    <property type="entry name" value="P-loop containing nucleotide triphosphate hydrolases"/>
    <property type="match status" value="1"/>
</dbReference>
<dbReference type="PANTHER" id="PTHR42711:SF5">
    <property type="entry name" value="ABC TRANSPORTER ATP-BINDING PROTEIN NATA"/>
    <property type="match status" value="1"/>
</dbReference>
<keyword evidence="8" id="KW-1185">Reference proteome</keyword>
<comment type="similarity">
    <text evidence="1">Belongs to the ABC transporter superfamily.</text>
</comment>
<dbReference type="EMBL" id="JAGGJA010000006">
    <property type="protein sequence ID" value="MCW9707314.1"/>
    <property type="molecule type" value="Genomic_DNA"/>
</dbReference>
<dbReference type="GO" id="GO:0005524">
    <property type="term" value="F:ATP binding"/>
    <property type="evidence" value="ECO:0007669"/>
    <property type="project" value="UniProtKB-KW"/>
</dbReference>
<dbReference type="InterPro" id="IPR027417">
    <property type="entry name" value="P-loop_NTPase"/>
</dbReference>
<dbReference type="InterPro" id="IPR003593">
    <property type="entry name" value="AAA+_ATPase"/>
</dbReference>
<dbReference type="Pfam" id="PF00005">
    <property type="entry name" value="ABC_tran"/>
    <property type="match status" value="1"/>
</dbReference>
<keyword evidence="4" id="KW-0547">Nucleotide-binding</keyword>
<evidence type="ECO:0000259" key="6">
    <source>
        <dbReference type="PROSITE" id="PS50893"/>
    </source>
</evidence>
<proteinExistence type="inferred from homology"/>
<dbReference type="PANTHER" id="PTHR42711">
    <property type="entry name" value="ABC TRANSPORTER ATP-BINDING PROTEIN"/>
    <property type="match status" value="1"/>
</dbReference>
<dbReference type="InterPro" id="IPR003439">
    <property type="entry name" value="ABC_transporter-like_ATP-bd"/>
</dbReference>
<dbReference type="SMART" id="SM00382">
    <property type="entry name" value="AAA"/>
    <property type="match status" value="1"/>
</dbReference>
<evidence type="ECO:0000256" key="2">
    <source>
        <dbReference type="ARBA" id="ARBA00022448"/>
    </source>
</evidence>
<evidence type="ECO:0000256" key="4">
    <source>
        <dbReference type="ARBA" id="ARBA00022741"/>
    </source>
</evidence>
<keyword evidence="2" id="KW-0813">Transport</keyword>
<sequence length="236" mass="26676">MITIQGLRKKFGSLQVLNDLTLQIPAGQATGIVGPNGSGKTTLIKHLLGLVKPDAGCIEVNGVHLNGSYEYRRHIGYMPQMAQYPENMKVRELIDFIIQMREEEPVFEEELIALFELEKEMQKPLRVLSGGTKQKAGALLALMFDPRILILDEPTAGLDPRSSYQFKQWIKREKDRGKTILLTTHIMSEIEELADHLILLVEGQVRYHGRQSDFIKSNEEQRLEGAVAKILQEVSV</sequence>